<name>A0A4Y7SQQ6_COPMI</name>
<evidence type="ECO:0000313" key="3">
    <source>
        <dbReference type="Proteomes" id="UP000298030"/>
    </source>
</evidence>
<feature type="compositionally biased region" description="Basic and acidic residues" evidence="1">
    <location>
        <begin position="269"/>
        <end position="291"/>
    </location>
</feature>
<comment type="caution">
    <text evidence="2">The sequence shown here is derived from an EMBL/GenBank/DDBJ whole genome shotgun (WGS) entry which is preliminary data.</text>
</comment>
<evidence type="ECO:0000313" key="2">
    <source>
        <dbReference type="EMBL" id="TEB23988.1"/>
    </source>
</evidence>
<gene>
    <name evidence="2" type="ORF">FA13DRAFT_1797546</name>
</gene>
<feature type="region of interest" description="Disordered" evidence="1">
    <location>
        <begin position="165"/>
        <end position="291"/>
    </location>
</feature>
<dbReference type="Proteomes" id="UP000298030">
    <property type="component" value="Unassembled WGS sequence"/>
</dbReference>
<protein>
    <submittedName>
        <fullName evidence="2">Uncharacterized protein</fullName>
    </submittedName>
</protein>
<keyword evidence="3" id="KW-1185">Reference proteome</keyword>
<dbReference type="EMBL" id="QPFP01000071">
    <property type="protein sequence ID" value="TEB23988.1"/>
    <property type="molecule type" value="Genomic_DNA"/>
</dbReference>
<evidence type="ECO:0000256" key="1">
    <source>
        <dbReference type="SAM" id="MobiDB-lite"/>
    </source>
</evidence>
<accession>A0A4Y7SQQ6</accession>
<feature type="compositionally biased region" description="Basic and acidic residues" evidence="1">
    <location>
        <begin position="228"/>
        <end position="243"/>
    </location>
</feature>
<organism evidence="2 3">
    <name type="scientific">Coprinellus micaceus</name>
    <name type="common">Glistening ink-cap mushroom</name>
    <name type="synonym">Coprinus micaceus</name>
    <dbReference type="NCBI Taxonomy" id="71717"/>
    <lineage>
        <taxon>Eukaryota</taxon>
        <taxon>Fungi</taxon>
        <taxon>Dikarya</taxon>
        <taxon>Basidiomycota</taxon>
        <taxon>Agaricomycotina</taxon>
        <taxon>Agaricomycetes</taxon>
        <taxon>Agaricomycetidae</taxon>
        <taxon>Agaricales</taxon>
        <taxon>Agaricineae</taxon>
        <taxon>Psathyrellaceae</taxon>
        <taxon>Coprinellus</taxon>
    </lineage>
</organism>
<reference evidence="2 3" key="1">
    <citation type="journal article" date="2019" name="Nat. Ecol. Evol.">
        <title>Megaphylogeny resolves global patterns of mushroom evolution.</title>
        <authorList>
            <person name="Varga T."/>
            <person name="Krizsan K."/>
            <person name="Foldi C."/>
            <person name="Dima B."/>
            <person name="Sanchez-Garcia M."/>
            <person name="Sanchez-Ramirez S."/>
            <person name="Szollosi G.J."/>
            <person name="Szarkandi J.G."/>
            <person name="Papp V."/>
            <person name="Albert L."/>
            <person name="Andreopoulos W."/>
            <person name="Angelini C."/>
            <person name="Antonin V."/>
            <person name="Barry K.W."/>
            <person name="Bougher N.L."/>
            <person name="Buchanan P."/>
            <person name="Buyck B."/>
            <person name="Bense V."/>
            <person name="Catcheside P."/>
            <person name="Chovatia M."/>
            <person name="Cooper J."/>
            <person name="Damon W."/>
            <person name="Desjardin D."/>
            <person name="Finy P."/>
            <person name="Geml J."/>
            <person name="Haridas S."/>
            <person name="Hughes K."/>
            <person name="Justo A."/>
            <person name="Karasinski D."/>
            <person name="Kautmanova I."/>
            <person name="Kiss B."/>
            <person name="Kocsube S."/>
            <person name="Kotiranta H."/>
            <person name="LaButti K.M."/>
            <person name="Lechner B.E."/>
            <person name="Liimatainen K."/>
            <person name="Lipzen A."/>
            <person name="Lukacs Z."/>
            <person name="Mihaltcheva S."/>
            <person name="Morgado L.N."/>
            <person name="Niskanen T."/>
            <person name="Noordeloos M.E."/>
            <person name="Ohm R.A."/>
            <person name="Ortiz-Santana B."/>
            <person name="Ovrebo C."/>
            <person name="Racz N."/>
            <person name="Riley R."/>
            <person name="Savchenko A."/>
            <person name="Shiryaev A."/>
            <person name="Soop K."/>
            <person name="Spirin V."/>
            <person name="Szebenyi C."/>
            <person name="Tomsovsky M."/>
            <person name="Tulloss R.E."/>
            <person name="Uehling J."/>
            <person name="Grigoriev I.V."/>
            <person name="Vagvolgyi C."/>
            <person name="Papp T."/>
            <person name="Martin F.M."/>
            <person name="Miettinen O."/>
            <person name="Hibbett D.S."/>
            <person name="Nagy L.G."/>
        </authorList>
    </citation>
    <scope>NUCLEOTIDE SEQUENCE [LARGE SCALE GENOMIC DNA]</scope>
    <source>
        <strain evidence="2 3">FP101781</strain>
    </source>
</reference>
<proteinExistence type="predicted"/>
<dbReference type="AlphaFoldDB" id="A0A4Y7SQQ6"/>
<sequence>MSSYYSHYIWSQGLPHWVPATRDPFFKLLHIVQQTSEIRTRFDFRSKPTEEFVHQIDAAVPKWEPYLLDFGRDTILQSFAPAQKVLSAISLVVEYHTDVERRLRLRHALPPAINAKAWTFNLDELWPLTYESFLSAFAKDYLQAAGDVDEPMGMSLASFREGLGSLMPPLDTSEPETSTASPQDIFPEQHWGDTETLGSQSPTGEGGFTKGEQNADDRSGNPGSQDSHAVEALEARSGGDPHPGKRVRFPAKLPDGSPFGGLKKKRETKRPEFVERERQPPKCKATRRDRE</sequence>